<reference evidence="2 3" key="1">
    <citation type="submission" date="2020-01" db="EMBL/GenBank/DDBJ databases">
        <title>The possibility of degradation of plastic by Microbulbifer hydrolyticus IRE-31.</title>
        <authorList>
            <person name="Liu L."/>
        </authorList>
    </citation>
    <scope>NUCLEOTIDE SEQUENCE [LARGE SCALE GENOMIC DNA]</scope>
    <source>
        <strain evidence="2 3">IRE-31</strain>
    </source>
</reference>
<dbReference type="InterPro" id="IPR012341">
    <property type="entry name" value="6hp_glycosidase-like_sf"/>
</dbReference>
<dbReference type="InterPro" id="IPR008928">
    <property type="entry name" value="6-hairpin_glycosidase_sf"/>
</dbReference>
<dbReference type="SUPFAM" id="SSF48208">
    <property type="entry name" value="Six-hairpin glycosidases"/>
    <property type="match status" value="1"/>
</dbReference>
<dbReference type="AlphaFoldDB" id="A0A6P1TCZ3"/>
<dbReference type="Proteomes" id="UP000563601">
    <property type="component" value="Unassembled WGS sequence"/>
</dbReference>
<evidence type="ECO:0000313" key="4">
    <source>
        <dbReference type="Proteomes" id="UP000563601"/>
    </source>
</evidence>
<sequence>MSISLDTTSVGTPLYPREFVRRSGEYILSQQLADGCIPWFTGHYADPWDHVEAAMGLSIAGEYDAAESAYAWLASIQLDDGSWWAAYKDGQVDNRERRESNFVAYIATGIWHHFLITGDREFLHRFWPMVDRALGFVLALQSPHGEIQWAVDGNGKPLMDALITGCASIYKSLECGINIATVLAKARPEWHSARVRLGEALRDKPQRFDRTWESKARFSMDWFYPVLTGVFEGAGARARLQQKWNEFVVAGLGCRCVNDEPWVTVAESCELTMALLAAGETAKAETIYRGLHRWQDSDGGYWTGYVYRDSAVWPEEKTTWTVGAMLLAADALAGLTPASTLFTRVNLLDASQDAESLDHLHELELAGSQR</sequence>
<accession>A0A6P1TCZ3</accession>
<dbReference type="GO" id="GO:0005975">
    <property type="term" value="P:carbohydrate metabolic process"/>
    <property type="evidence" value="ECO:0007669"/>
    <property type="project" value="InterPro"/>
</dbReference>
<keyword evidence="3" id="KW-1185">Reference proteome</keyword>
<dbReference type="RefSeq" id="WP_161858747.1">
    <property type="nucleotide sequence ID" value="NZ_CP047491.1"/>
</dbReference>
<dbReference type="EMBL" id="CP047491">
    <property type="protein sequence ID" value="QHQ39430.1"/>
    <property type="molecule type" value="Genomic_DNA"/>
</dbReference>
<gene>
    <name evidence="2" type="ORF">GTQ55_10865</name>
    <name evidence="1" type="ORF">HNQ53_000235</name>
</gene>
<dbReference type="EMBL" id="JACHHR010000001">
    <property type="protein sequence ID" value="MBB5210047.1"/>
    <property type="molecule type" value="Genomic_DNA"/>
</dbReference>
<name>A0A6P1TCZ3_9GAMM</name>
<evidence type="ECO:0000313" key="1">
    <source>
        <dbReference type="EMBL" id="MBB5210047.1"/>
    </source>
</evidence>
<protein>
    <submittedName>
        <fullName evidence="2">Prenyltransferase</fullName>
    </submittedName>
</protein>
<evidence type="ECO:0000313" key="3">
    <source>
        <dbReference type="Proteomes" id="UP000464675"/>
    </source>
</evidence>
<dbReference type="Gene3D" id="1.50.10.10">
    <property type="match status" value="1"/>
</dbReference>
<dbReference type="Proteomes" id="UP000464675">
    <property type="component" value="Chromosome"/>
</dbReference>
<evidence type="ECO:0000313" key="2">
    <source>
        <dbReference type="EMBL" id="QHQ39430.1"/>
    </source>
</evidence>
<organism evidence="1 4">
    <name type="scientific">Microbulbifer hydrolyticus</name>
    <dbReference type="NCBI Taxonomy" id="48074"/>
    <lineage>
        <taxon>Bacteria</taxon>
        <taxon>Pseudomonadati</taxon>
        <taxon>Pseudomonadota</taxon>
        <taxon>Gammaproteobacteria</taxon>
        <taxon>Cellvibrionales</taxon>
        <taxon>Microbulbiferaceae</taxon>
        <taxon>Microbulbifer</taxon>
    </lineage>
</organism>
<reference evidence="1 4" key="2">
    <citation type="submission" date="2020-08" db="EMBL/GenBank/DDBJ databases">
        <title>Genomic Encyclopedia of Type Strains, Phase IV (KMG-IV): sequencing the most valuable type-strain genomes for metagenomic binning, comparative biology and taxonomic classification.</title>
        <authorList>
            <person name="Goeker M."/>
        </authorList>
    </citation>
    <scope>NUCLEOTIDE SEQUENCE [LARGE SCALE GENOMIC DNA]</scope>
    <source>
        <strain evidence="1 4">DSM 11525</strain>
    </source>
</reference>
<proteinExistence type="predicted"/>
<dbReference type="OrthoDB" id="9758578at2"/>